<reference evidence="2 3" key="1">
    <citation type="journal article" date="2020" name="Int. J. Syst. Evol. Microbiol.">
        <title>Reclassification of Streptomyces castelarensis and Streptomyces sporoclivatus as later heterotypic synonyms of Streptomyces antimycoticus.</title>
        <authorList>
            <person name="Komaki H."/>
            <person name="Tamura T."/>
        </authorList>
    </citation>
    <scope>NUCLEOTIDE SEQUENCE [LARGE SCALE GENOMIC DNA]</scope>
    <source>
        <strain evidence="2 3">NBRC 100767</strain>
    </source>
</reference>
<organism evidence="2 3">
    <name type="scientific">Streptomyces antimycoticus</name>
    <dbReference type="NCBI Taxonomy" id="68175"/>
    <lineage>
        <taxon>Bacteria</taxon>
        <taxon>Bacillati</taxon>
        <taxon>Actinomycetota</taxon>
        <taxon>Actinomycetes</taxon>
        <taxon>Kitasatosporales</taxon>
        <taxon>Streptomycetaceae</taxon>
        <taxon>Streptomyces</taxon>
        <taxon>Streptomyces violaceusniger group</taxon>
    </lineage>
</organism>
<gene>
    <name evidence="2" type="ORF">SSPO_097890</name>
</gene>
<proteinExistence type="predicted"/>
<dbReference type="EMBL" id="AP019620">
    <property type="protein sequence ID" value="BBJ47071.1"/>
    <property type="molecule type" value="Genomic_DNA"/>
</dbReference>
<evidence type="ECO:0000256" key="1">
    <source>
        <dbReference type="SAM" id="MobiDB-lite"/>
    </source>
</evidence>
<accession>A0A499VC25</accession>
<evidence type="ECO:0000313" key="2">
    <source>
        <dbReference type="EMBL" id="BBJ47071.1"/>
    </source>
</evidence>
<sequence>MRTCNGIASARAPQAEHSLEEGKKRSTAITSRPYQAALYSSMLRKSDHAASLMARARLRFLTIFRTVRSSITSV</sequence>
<dbReference type="Proteomes" id="UP000463951">
    <property type="component" value="Chromosome"/>
</dbReference>
<evidence type="ECO:0000313" key="3">
    <source>
        <dbReference type="Proteomes" id="UP000463951"/>
    </source>
</evidence>
<protein>
    <submittedName>
        <fullName evidence="2">Uncharacterized protein</fullName>
    </submittedName>
</protein>
<feature type="region of interest" description="Disordered" evidence="1">
    <location>
        <begin position="1"/>
        <end position="26"/>
    </location>
</feature>
<dbReference type="AlphaFoldDB" id="A0A499VC25"/>
<name>A0A499VC25_9ACTN</name>